<evidence type="ECO:0000313" key="17">
    <source>
        <dbReference type="Proteomes" id="UP000192578"/>
    </source>
</evidence>
<feature type="region of interest" description="Disordered" evidence="14">
    <location>
        <begin position="478"/>
        <end position="497"/>
    </location>
</feature>
<keyword evidence="5" id="KW-0285">Flavoprotein</keyword>
<keyword evidence="4" id="KW-0500">Molybdenum</keyword>
<dbReference type="PROSITE" id="PS00197">
    <property type="entry name" value="2FE2S_FER_1"/>
    <property type="match status" value="1"/>
</dbReference>
<comment type="caution">
    <text evidence="16">The sequence shown here is derived from an EMBL/GenBank/DDBJ whole genome shotgun (WGS) entry which is preliminary data.</text>
</comment>
<dbReference type="InterPro" id="IPR012675">
    <property type="entry name" value="Beta-grasp_dom_sf"/>
</dbReference>
<dbReference type="SUPFAM" id="SSF56003">
    <property type="entry name" value="Molybdenum cofactor-binding domain"/>
    <property type="match status" value="1"/>
</dbReference>
<evidence type="ECO:0000256" key="13">
    <source>
        <dbReference type="ARBA" id="ARBA00034078"/>
    </source>
</evidence>
<evidence type="ECO:0000256" key="2">
    <source>
        <dbReference type="ARBA" id="ARBA00001974"/>
    </source>
</evidence>
<dbReference type="SUPFAM" id="SSF54292">
    <property type="entry name" value="2Fe-2S ferredoxin-like"/>
    <property type="match status" value="1"/>
</dbReference>
<dbReference type="Gene3D" id="3.30.365.10">
    <property type="entry name" value="Aldehyde oxidase/xanthine dehydrogenase, molybdopterin binding domain"/>
    <property type="match status" value="2"/>
</dbReference>
<evidence type="ECO:0000256" key="6">
    <source>
        <dbReference type="ARBA" id="ARBA00022714"/>
    </source>
</evidence>
<dbReference type="Pfam" id="PF01315">
    <property type="entry name" value="Ald_Xan_dh_C"/>
    <property type="match status" value="1"/>
</dbReference>
<keyword evidence="8" id="KW-0274">FAD</keyword>
<dbReference type="OrthoDB" id="8300278at2759"/>
<reference evidence="17" key="1">
    <citation type="submission" date="2017-01" db="EMBL/GenBank/DDBJ databases">
        <title>Comparative genomics of anhydrobiosis in the tardigrade Hypsibius dujardini.</title>
        <authorList>
            <person name="Yoshida Y."/>
            <person name="Koutsovoulos G."/>
            <person name="Laetsch D."/>
            <person name="Stevens L."/>
            <person name="Kumar S."/>
            <person name="Horikawa D."/>
            <person name="Ishino K."/>
            <person name="Komine S."/>
            <person name="Tomita M."/>
            <person name="Blaxter M."/>
            <person name="Arakawa K."/>
        </authorList>
    </citation>
    <scope>NUCLEOTIDE SEQUENCE [LARGE SCALE GENOMIC DNA]</scope>
    <source>
        <strain evidence="17">Z151</strain>
    </source>
</reference>
<evidence type="ECO:0000256" key="5">
    <source>
        <dbReference type="ARBA" id="ARBA00022630"/>
    </source>
</evidence>
<evidence type="ECO:0000256" key="14">
    <source>
        <dbReference type="SAM" id="MobiDB-lite"/>
    </source>
</evidence>
<comment type="cofactor">
    <cofactor evidence="1">
        <name>Mo-molybdopterin</name>
        <dbReference type="ChEBI" id="CHEBI:71302"/>
    </cofactor>
</comment>
<dbReference type="Gene3D" id="3.10.20.30">
    <property type="match status" value="1"/>
</dbReference>
<comment type="cofactor">
    <cofactor evidence="2">
        <name>FAD</name>
        <dbReference type="ChEBI" id="CHEBI:57692"/>
    </cofactor>
</comment>
<protein>
    <submittedName>
        <fullName evidence="16">Xanthine dehydrogenase</fullName>
    </submittedName>
</protein>
<dbReference type="InterPro" id="IPR036318">
    <property type="entry name" value="FAD-bd_PCMH-like_sf"/>
</dbReference>
<dbReference type="GO" id="GO:0016491">
    <property type="term" value="F:oxidoreductase activity"/>
    <property type="evidence" value="ECO:0007669"/>
    <property type="project" value="UniProtKB-KW"/>
</dbReference>
<dbReference type="InterPro" id="IPR001041">
    <property type="entry name" value="2Fe-2S_ferredoxin-type"/>
</dbReference>
<dbReference type="InterPro" id="IPR006058">
    <property type="entry name" value="2Fe2S_fd_BS"/>
</dbReference>
<keyword evidence="6" id="KW-0001">2Fe-2S</keyword>
<dbReference type="PANTHER" id="PTHR11908">
    <property type="entry name" value="XANTHINE DEHYDROGENASE"/>
    <property type="match status" value="1"/>
</dbReference>
<keyword evidence="12" id="KW-0520">NAD</keyword>
<dbReference type="Pfam" id="PF00111">
    <property type="entry name" value="Fer2"/>
    <property type="match status" value="1"/>
</dbReference>
<dbReference type="FunFam" id="3.10.20.30:FF:000012">
    <property type="entry name" value="Xanthine dehydrogenase/oxidase"/>
    <property type="match status" value="1"/>
</dbReference>
<evidence type="ECO:0000256" key="11">
    <source>
        <dbReference type="ARBA" id="ARBA00023014"/>
    </source>
</evidence>
<evidence type="ECO:0000256" key="3">
    <source>
        <dbReference type="ARBA" id="ARBA00006849"/>
    </source>
</evidence>
<evidence type="ECO:0000256" key="7">
    <source>
        <dbReference type="ARBA" id="ARBA00022723"/>
    </source>
</evidence>
<dbReference type="SMART" id="SM01008">
    <property type="entry name" value="Ald_Xan_dh_C"/>
    <property type="match status" value="1"/>
</dbReference>
<dbReference type="SUPFAM" id="SSF47741">
    <property type="entry name" value="CO dehydrogenase ISP C-domain like"/>
    <property type="match status" value="1"/>
</dbReference>
<evidence type="ECO:0000256" key="1">
    <source>
        <dbReference type="ARBA" id="ARBA00001924"/>
    </source>
</evidence>
<dbReference type="SMART" id="SM01092">
    <property type="entry name" value="CO_deh_flav_C"/>
    <property type="match status" value="1"/>
</dbReference>
<dbReference type="InterPro" id="IPR036683">
    <property type="entry name" value="CO_DH_flav_C_dom_sf"/>
</dbReference>
<keyword evidence="11" id="KW-0411">Iron-sulfur</keyword>
<dbReference type="InterPro" id="IPR005107">
    <property type="entry name" value="CO_DH_flav_C"/>
</dbReference>
<dbReference type="SUPFAM" id="SSF56176">
    <property type="entry name" value="FAD-binding/transporter-associated domain-like"/>
    <property type="match status" value="1"/>
</dbReference>
<dbReference type="InterPro" id="IPR037165">
    <property type="entry name" value="AldOxase/xan_DH_Mopterin-bd_sf"/>
</dbReference>
<dbReference type="Proteomes" id="UP000192578">
    <property type="component" value="Unassembled WGS sequence"/>
</dbReference>
<dbReference type="GO" id="GO:0005506">
    <property type="term" value="F:iron ion binding"/>
    <property type="evidence" value="ECO:0007669"/>
    <property type="project" value="InterPro"/>
</dbReference>
<dbReference type="Pfam" id="PF02738">
    <property type="entry name" value="MoCoBD_1"/>
    <property type="match status" value="1"/>
</dbReference>
<comment type="cofactor">
    <cofactor evidence="13">
        <name>[2Fe-2S] cluster</name>
        <dbReference type="ChEBI" id="CHEBI:190135"/>
    </cofactor>
</comment>
<dbReference type="Pfam" id="PF03450">
    <property type="entry name" value="CO_deh_flav_C"/>
    <property type="match status" value="1"/>
</dbReference>
<proteinExistence type="inferred from homology"/>
<evidence type="ECO:0000313" key="16">
    <source>
        <dbReference type="EMBL" id="OQV23095.1"/>
    </source>
</evidence>
<dbReference type="PROSITE" id="PS51085">
    <property type="entry name" value="2FE2S_FER_2"/>
    <property type="match status" value="1"/>
</dbReference>
<evidence type="ECO:0000256" key="10">
    <source>
        <dbReference type="ARBA" id="ARBA00023004"/>
    </source>
</evidence>
<feature type="domain" description="2Fe-2S ferredoxin-type" evidence="15">
    <location>
        <begin position="14"/>
        <end position="102"/>
    </location>
</feature>
<name>A0A1W0X6H7_HYPEX</name>
<keyword evidence="10" id="KW-0408">Iron</keyword>
<dbReference type="InterPro" id="IPR036884">
    <property type="entry name" value="2Fe-2S-bd_dom_sf"/>
</dbReference>
<dbReference type="PANTHER" id="PTHR11908:SF132">
    <property type="entry name" value="ALDEHYDE OXIDASE 1-RELATED"/>
    <property type="match status" value="1"/>
</dbReference>
<keyword evidence="17" id="KW-1185">Reference proteome</keyword>
<dbReference type="InterPro" id="IPR002888">
    <property type="entry name" value="2Fe-2S-bd"/>
</dbReference>
<dbReference type="AlphaFoldDB" id="A0A1W0X6H7"/>
<sequence>MTPPIATSAIVQDDKITVTINGMKYDVPTSFSEVSLNQYLREHLQLTGTKITCREGGCGVCTVHVAHPDPLNSQQFIQKSINSCLCPILSCDKWDITTVEGVGNQTKPHPIQSALTSHYDTQCGYCTPGWVMNMCSILQNNSENLTQQDVENACDGNICRCTGYRPILEAFKTFAKDHPSKCGTLDIEDEVQKGLCKTTGKACSGSCHGKSTHYIKALSAAAEFIAPPWYRPTNLLELYEKIKALAGQNVYYVVGHTGMGVYNDAPCDAYVDLKGIPELYGTTLTASLLKQNCTHHSIRNSGSWAGNLAMKNRHKDFPSDSFVAFTVGNAKIFVGGPDMQSYSPKEFLDADLKGKIILRVEFQPFDSDFVFRTFKVMPRSGNAHAYVNAGFRAKVDRRINPGQVVIVEEPMLAFGNINASMVSAEKTAKFLQGKNIADQAILQQALTMLNDEIVPMEGDPSEANVRYRSAVGNLVRPLSSGKQEHGTKPENYPLTQPMPKLESMAQCTGEAKYTSDIELEGMLHAAFVLTTLGNAAIFEVDIKPAMTFPGVTRVLVASDIPGANNIGPLPNDPEELLASKRSLYAGQPVALVVATSQDIAERAAKLVKISYYDVKTPTLNCRDAIKNQSYVTVPGLSVGDADKAIAGAANKIEGELEIGTQNHMYMETEDAVTFPTEDGLNVECGTQWIYGTQISASQCCGIGLHRINVTVKRSGGGLGKNSADGLCPQPRQWRHSCSDDL</sequence>
<accession>A0A1W0X6H7</accession>
<dbReference type="InterPro" id="IPR000674">
    <property type="entry name" value="Ald_Oxase/Xan_DH_a/b"/>
</dbReference>
<gene>
    <name evidence="16" type="ORF">BV898_03140</name>
</gene>
<dbReference type="EMBL" id="MTYJ01000014">
    <property type="protein sequence ID" value="OQV23095.1"/>
    <property type="molecule type" value="Genomic_DNA"/>
</dbReference>
<dbReference type="SUPFAM" id="SSF54665">
    <property type="entry name" value="CO dehydrogenase molybdoprotein N-domain-like"/>
    <property type="match status" value="1"/>
</dbReference>
<evidence type="ECO:0000256" key="4">
    <source>
        <dbReference type="ARBA" id="ARBA00022505"/>
    </source>
</evidence>
<dbReference type="InterPro" id="IPR008274">
    <property type="entry name" value="AldOxase/xan_DH_MoCoBD1"/>
</dbReference>
<dbReference type="GO" id="GO:0051537">
    <property type="term" value="F:2 iron, 2 sulfur cluster binding"/>
    <property type="evidence" value="ECO:0007669"/>
    <property type="project" value="UniProtKB-KW"/>
</dbReference>
<organism evidence="16 17">
    <name type="scientific">Hypsibius exemplaris</name>
    <name type="common">Freshwater tardigrade</name>
    <dbReference type="NCBI Taxonomy" id="2072580"/>
    <lineage>
        <taxon>Eukaryota</taxon>
        <taxon>Metazoa</taxon>
        <taxon>Ecdysozoa</taxon>
        <taxon>Tardigrada</taxon>
        <taxon>Eutardigrada</taxon>
        <taxon>Parachela</taxon>
        <taxon>Hypsibioidea</taxon>
        <taxon>Hypsibiidae</taxon>
        <taxon>Hypsibius</taxon>
    </lineage>
</organism>
<evidence type="ECO:0000256" key="9">
    <source>
        <dbReference type="ARBA" id="ARBA00023002"/>
    </source>
</evidence>
<evidence type="ECO:0000259" key="15">
    <source>
        <dbReference type="PROSITE" id="PS51085"/>
    </source>
</evidence>
<dbReference type="InterPro" id="IPR036856">
    <property type="entry name" value="Ald_Oxase/Xan_DH_a/b_sf"/>
</dbReference>
<dbReference type="SUPFAM" id="SSF55447">
    <property type="entry name" value="CO dehydrogenase flavoprotein C-terminal domain-like"/>
    <property type="match status" value="1"/>
</dbReference>
<dbReference type="Gene3D" id="3.90.1170.50">
    <property type="entry name" value="Aldehyde oxidase/xanthine dehydrogenase, a/b hammerhead"/>
    <property type="match status" value="1"/>
</dbReference>
<dbReference type="Pfam" id="PF01799">
    <property type="entry name" value="Fer2_2"/>
    <property type="match status" value="1"/>
</dbReference>
<dbReference type="Gene3D" id="3.30.390.50">
    <property type="entry name" value="CO dehydrogenase flavoprotein, C-terminal domain"/>
    <property type="match status" value="1"/>
</dbReference>
<dbReference type="Gene3D" id="1.10.150.120">
    <property type="entry name" value="[2Fe-2S]-binding domain"/>
    <property type="match status" value="1"/>
</dbReference>
<keyword evidence="9" id="KW-0560">Oxidoreductase</keyword>
<keyword evidence="7" id="KW-0479">Metal-binding</keyword>
<dbReference type="GO" id="GO:0050660">
    <property type="term" value="F:flavin adenine dinucleotide binding"/>
    <property type="evidence" value="ECO:0007669"/>
    <property type="project" value="InterPro"/>
</dbReference>
<evidence type="ECO:0000256" key="8">
    <source>
        <dbReference type="ARBA" id="ARBA00022827"/>
    </source>
</evidence>
<evidence type="ECO:0000256" key="12">
    <source>
        <dbReference type="ARBA" id="ARBA00023027"/>
    </source>
</evidence>
<dbReference type="InterPro" id="IPR016208">
    <property type="entry name" value="Ald_Oxase/xanthine_DH-like"/>
</dbReference>
<dbReference type="InterPro" id="IPR036010">
    <property type="entry name" value="2Fe-2S_ferredoxin-like_sf"/>
</dbReference>
<dbReference type="CDD" id="cd00207">
    <property type="entry name" value="fer2"/>
    <property type="match status" value="1"/>
</dbReference>
<comment type="similarity">
    <text evidence="3">Belongs to the xanthine dehydrogenase family.</text>
</comment>